<dbReference type="EMBL" id="QRAL01000009">
    <property type="protein sequence ID" value="RSU57166.1"/>
    <property type="molecule type" value="Genomic_DNA"/>
</dbReference>
<evidence type="ECO:0000313" key="2">
    <source>
        <dbReference type="EMBL" id="RSU57166.1"/>
    </source>
</evidence>
<comment type="caution">
    <text evidence="2">The sequence shown here is derived from an EMBL/GenBank/DDBJ whole genome shotgun (WGS) entry which is preliminary data.</text>
</comment>
<accession>A0A430BWU5</accession>
<dbReference type="InterPro" id="IPR023214">
    <property type="entry name" value="HAD_sf"/>
</dbReference>
<evidence type="ECO:0000313" key="3">
    <source>
        <dbReference type="Proteomes" id="UP000287401"/>
    </source>
</evidence>
<dbReference type="Pfam" id="PF08282">
    <property type="entry name" value="Hydrolase_3"/>
    <property type="match status" value="1"/>
</dbReference>
<dbReference type="RefSeq" id="WP_125988674.1">
    <property type="nucleotide sequence ID" value="NZ_JGVR01000043.1"/>
</dbReference>
<dbReference type="Gene3D" id="3.40.50.1000">
    <property type="entry name" value="HAD superfamily/HAD-like"/>
    <property type="match status" value="1"/>
</dbReference>
<evidence type="ECO:0008006" key="4">
    <source>
        <dbReference type="Google" id="ProtNLM"/>
    </source>
</evidence>
<evidence type="ECO:0000256" key="1">
    <source>
        <dbReference type="SAM" id="MobiDB-lite"/>
    </source>
</evidence>
<gene>
    <name evidence="2" type="ORF">DAH51_10145</name>
</gene>
<organism evidence="2 3">
    <name type="scientific">Sphingobium yanoikuyae</name>
    <name type="common">Sphingomonas yanoikuyae</name>
    <dbReference type="NCBI Taxonomy" id="13690"/>
    <lineage>
        <taxon>Bacteria</taxon>
        <taxon>Pseudomonadati</taxon>
        <taxon>Pseudomonadota</taxon>
        <taxon>Alphaproteobacteria</taxon>
        <taxon>Sphingomonadales</taxon>
        <taxon>Sphingomonadaceae</taxon>
        <taxon>Sphingobium</taxon>
    </lineage>
</organism>
<proteinExistence type="predicted"/>
<dbReference type="Proteomes" id="UP000287401">
    <property type="component" value="Unassembled WGS sequence"/>
</dbReference>
<dbReference type="SUPFAM" id="SSF56784">
    <property type="entry name" value="HAD-like"/>
    <property type="match status" value="1"/>
</dbReference>
<dbReference type="InterPro" id="IPR036412">
    <property type="entry name" value="HAD-like_sf"/>
</dbReference>
<protein>
    <recommendedName>
        <fullName evidence="4">HAD hydrolase family protein</fullName>
    </recommendedName>
</protein>
<reference evidence="2 3" key="1">
    <citation type="submission" date="2018-07" db="EMBL/GenBank/DDBJ databases">
        <title>Genomic and Epidemiologic Investigation of an Indolent Hospital Outbreak.</title>
        <authorList>
            <person name="Johnson R.C."/>
            <person name="Deming C."/>
            <person name="Conlan S."/>
            <person name="Zellmer C.J."/>
            <person name="Michelin A.V."/>
            <person name="Lee-Lin S."/>
            <person name="Thomas P.J."/>
            <person name="Park M."/>
            <person name="Weingarten R.A."/>
            <person name="Less J."/>
            <person name="Dekker J.P."/>
            <person name="Frank K.M."/>
            <person name="Musser K.A."/>
            <person name="Mcquiston J.R."/>
            <person name="Henderson D.K."/>
            <person name="Lau A.F."/>
            <person name="Palmore T.N."/>
            <person name="Segre J.A."/>
        </authorList>
    </citation>
    <scope>NUCLEOTIDE SEQUENCE [LARGE SCALE GENOMIC DNA]</scope>
    <source>
        <strain evidence="2 3">SK-NIH.Env6_1116</strain>
    </source>
</reference>
<sequence length="105" mass="10699">MTVIGSCAVQASNHMSGNGGDEFASGRGKGGPMPTSELASMPWRGRSATCPMTCPLLVRTGLSIAMGKAPEEIRSAAHYISTSDDKDGIADAIDAFLLPLVGGSS</sequence>
<feature type="region of interest" description="Disordered" evidence="1">
    <location>
        <begin position="11"/>
        <end position="41"/>
    </location>
</feature>
<name>A0A430BWU5_SPHYA</name>
<dbReference type="AlphaFoldDB" id="A0A430BWU5"/>